<dbReference type="GO" id="GO:0006629">
    <property type="term" value="P:lipid metabolic process"/>
    <property type="evidence" value="ECO:0007669"/>
    <property type="project" value="UniProtKB-KW"/>
</dbReference>
<reference evidence="3" key="1">
    <citation type="submission" date="2020-05" db="EMBL/GenBank/DDBJ databases">
        <authorList>
            <person name="Chiriac C."/>
            <person name="Salcher M."/>
            <person name="Ghai R."/>
            <person name="Kavagutti S V."/>
        </authorList>
    </citation>
    <scope>NUCLEOTIDE SEQUENCE</scope>
</reference>
<dbReference type="Pfam" id="PF01734">
    <property type="entry name" value="Patatin"/>
    <property type="match status" value="1"/>
</dbReference>
<name>A0A6J6L982_9ZZZZ</name>
<accession>A0A6J6L982</accession>
<keyword evidence="1" id="KW-0443">Lipid metabolism</keyword>
<dbReference type="InterPro" id="IPR002641">
    <property type="entry name" value="PNPLA_dom"/>
</dbReference>
<dbReference type="SUPFAM" id="SSF52151">
    <property type="entry name" value="FabD/lysophospholipase-like"/>
    <property type="match status" value="1"/>
</dbReference>
<evidence type="ECO:0000259" key="2">
    <source>
        <dbReference type="PROSITE" id="PS51635"/>
    </source>
</evidence>
<protein>
    <submittedName>
        <fullName evidence="3">Unannotated protein</fullName>
    </submittedName>
</protein>
<sequence>MPRTAPRTAPRIGLVLGAGGLTGQAFHAGVLAGLADGIGWDARSADLVVGTSAGASAGAYVRSGLAPRDAAAFLRNLEPSPEGRVIMDRLGDSGDWRTPVGPRNLPKLPQRQLLRRIATRPWQVRPETLLAVAVPPGRVPPESWTDALHGVTGPGWPAERLWICALRVSDGRRVVFGRDGSPEVDLATAVGASSAIPGYFRPVRIGDESYIDGAAHSPTNADLLLPERPDLVIISSPMSLARSAITLHPRQAGRLHFRRRLAQEVRRLQLDGIPVVTFQPSTEDRNVMGEGGISAMAESKNAAVVEQVYATTLRRLARPDFARRLAVAGL</sequence>
<feature type="domain" description="PNPLA" evidence="2">
    <location>
        <begin position="15"/>
        <end position="225"/>
    </location>
</feature>
<dbReference type="Gene3D" id="3.40.1090.10">
    <property type="entry name" value="Cytosolic phospholipase A2 catalytic domain"/>
    <property type="match status" value="2"/>
</dbReference>
<gene>
    <name evidence="3" type="ORF">UFOPK2242_00820</name>
</gene>
<dbReference type="AlphaFoldDB" id="A0A6J6L982"/>
<dbReference type="InterPro" id="IPR016035">
    <property type="entry name" value="Acyl_Trfase/lysoPLipase"/>
</dbReference>
<organism evidence="3">
    <name type="scientific">freshwater metagenome</name>
    <dbReference type="NCBI Taxonomy" id="449393"/>
    <lineage>
        <taxon>unclassified sequences</taxon>
        <taxon>metagenomes</taxon>
        <taxon>ecological metagenomes</taxon>
    </lineage>
</organism>
<dbReference type="PROSITE" id="PS51635">
    <property type="entry name" value="PNPLA"/>
    <property type="match status" value="1"/>
</dbReference>
<proteinExistence type="predicted"/>
<dbReference type="EMBL" id="CAEZWM010000091">
    <property type="protein sequence ID" value="CAB4658567.1"/>
    <property type="molecule type" value="Genomic_DNA"/>
</dbReference>
<evidence type="ECO:0000313" key="3">
    <source>
        <dbReference type="EMBL" id="CAB4658567.1"/>
    </source>
</evidence>
<evidence type="ECO:0000256" key="1">
    <source>
        <dbReference type="ARBA" id="ARBA00023098"/>
    </source>
</evidence>